<evidence type="ECO:0000313" key="2">
    <source>
        <dbReference type="Proteomes" id="UP001056120"/>
    </source>
</evidence>
<keyword evidence="2" id="KW-1185">Reference proteome</keyword>
<name>A0ACB9HX38_9ASTR</name>
<reference evidence="1 2" key="2">
    <citation type="journal article" date="2022" name="Mol. Ecol. Resour.">
        <title>The genomes of chicory, endive, great burdock and yacon provide insights into Asteraceae paleo-polyploidization history and plant inulin production.</title>
        <authorList>
            <person name="Fan W."/>
            <person name="Wang S."/>
            <person name="Wang H."/>
            <person name="Wang A."/>
            <person name="Jiang F."/>
            <person name="Liu H."/>
            <person name="Zhao H."/>
            <person name="Xu D."/>
            <person name="Zhang Y."/>
        </authorList>
    </citation>
    <scope>NUCLEOTIDE SEQUENCE [LARGE SCALE GENOMIC DNA]</scope>
    <source>
        <strain evidence="2">cv. Yunnan</strain>
        <tissue evidence="1">Leaves</tissue>
    </source>
</reference>
<evidence type="ECO:0000313" key="1">
    <source>
        <dbReference type="EMBL" id="KAI3799876.1"/>
    </source>
</evidence>
<dbReference type="EMBL" id="CM042028">
    <property type="protein sequence ID" value="KAI3799876.1"/>
    <property type="molecule type" value="Genomic_DNA"/>
</dbReference>
<proteinExistence type="predicted"/>
<organism evidence="1 2">
    <name type="scientific">Smallanthus sonchifolius</name>
    <dbReference type="NCBI Taxonomy" id="185202"/>
    <lineage>
        <taxon>Eukaryota</taxon>
        <taxon>Viridiplantae</taxon>
        <taxon>Streptophyta</taxon>
        <taxon>Embryophyta</taxon>
        <taxon>Tracheophyta</taxon>
        <taxon>Spermatophyta</taxon>
        <taxon>Magnoliopsida</taxon>
        <taxon>eudicotyledons</taxon>
        <taxon>Gunneridae</taxon>
        <taxon>Pentapetalae</taxon>
        <taxon>asterids</taxon>
        <taxon>campanulids</taxon>
        <taxon>Asterales</taxon>
        <taxon>Asteraceae</taxon>
        <taxon>Asteroideae</taxon>
        <taxon>Heliantheae alliance</taxon>
        <taxon>Millerieae</taxon>
        <taxon>Smallanthus</taxon>
    </lineage>
</organism>
<accession>A0ACB9HX38</accession>
<gene>
    <name evidence="1" type="ORF">L1987_35181</name>
</gene>
<reference evidence="2" key="1">
    <citation type="journal article" date="2022" name="Mol. Ecol. Resour.">
        <title>The genomes of chicory, endive, great burdock and yacon provide insights into Asteraceae palaeo-polyploidization history and plant inulin production.</title>
        <authorList>
            <person name="Fan W."/>
            <person name="Wang S."/>
            <person name="Wang H."/>
            <person name="Wang A."/>
            <person name="Jiang F."/>
            <person name="Liu H."/>
            <person name="Zhao H."/>
            <person name="Xu D."/>
            <person name="Zhang Y."/>
        </authorList>
    </citation>
    <scope>NUCLEOTIDE SEQUENCE [LARGE SCALE GENOMIC DNA]</scope>
    <source>
        <strain evidence="2">cv. Yunnan</strain>
    </source>
</reference>
<comment type="caution">
    <text evidence="1">The sequence shown here is derived from an EMBL/GenBank/DDBJ whole genome shotgun (WGS) entry which is preliminary data.</text>
</comment>
<protein>
    <submittedName>
        <fullName evidence="1">Uncharacterized protein</fullName>
    </submittedName>
</protein>
<dbReference type="Proteomes" id="UP001056120">
    <property type="component" value="Linkage Group LG11"/>
</dbReference>
<sequence length="317" mass="35509">MDADQTHAGTTFSTTTTADFNQCYLSYPLSHISKTNHETSNKIIMPASALDQLASLSVVYPMLFRIENTVAGLHSHCGVVEFTADEGFVFLPTWMMNNMQLQEGGLMNIKNTTLPKGKYIKIQPHETKFTTLSDHKSLLEKTFRDFACLTTGDTIVVNHRKEKYLIDIVETKPSPAILLFETDCEVDFAPPLDYKEPEKKTIEDVKRKSTGNDEDRRITPKKDCKLFQGDGRRLGGISTDLSMKKLEIAELTTVVDGKLEKKEEIKFKAFTGVGRRVDGQPLLAVAADETGQPDQSNIVKKKDEGFNAFTGKSYRLL</sequence>